<name>A0ABV1JH12_NEIPO</name>
<accession>A0ABV1JH12</accession>
<gene>
    <name evidence="1" type="ORF">ABM124_00245</name>
</gene>
<proteinExistence type="predicted"/>
<reference evidence="1 2" key="1">
    <citation type="submission" date="2024-05" db="EMBL/GenBank/DDBJ databases">
        <authorList>
            <person name="Matzinger S.R."/>
            <person name="Bankers L."/>
            <person name="Rossheim A."/>
            <person name="Hetherington-Rauth M.C."/>
            <person name="Smith A."/>
            <person name="Baird S."/>
            <person name="Polanco D."/>
        </authorList>
    </citation>
    <scope>NUCLEOTIDE SEQUENCE [LARGE SCALE GENOMIC DNA]</scope>
    <source>
        <strain evidence="1 2">2024CJ-00066</strain>
    </source>
</reference>
<keyword evidence="2" id="KW-1185">Reference proteome</keyword>
<protein>
    <submittedName>
        <fullName evidence="1">Uncharacterized protein</fullName>
    </submittedName>
</protein>
<sequence length="55" mass="6630">MSFHPETAYNGSREIEPYRPSPEEIKYWQSLYAETAETRRMTEKQAEDHIRSIIR</sequence>
<dbReference type="Proteomes" id="UP001447151">
    <property type="component" value="Unassembled WGS sequence"/>
</dbReference>
<evidence type="ECO:0000313" key="1">
    <source>
        <dbReference type="EMBL" id="MEQ3509775.1"/>
    </source>
</evidence>
<evidence type="ECO:0000313" key="2">
    <source>
        <dbReference type="Proteomes" id="UP001447151"/>
    </source>
</evidence>
<dbReference type="RefSeq" id="WP_349271971.1">
    <property type="nucleotide sequence ID" value="NZ_JBECZB010000001.1"/>
</dbReference>
<organism evidence="1 2">
    <name type="scientific">Neisseria polysaccharea</name>
    <dbReference type="NCBI Taxonomy" id="489"/>
    <lineage>
        <taxon>Bacteria</taxon>
        <taxon>Pseudomonadati</taxon>
        <taxon>Pseudomonadota</taxon>
        <taxon>Betaproteobacteria</taxon>
        <taxon>Neisseriales</taxon>
        <taxon>Neisseriaceae</taxon>
        <taxon>Neisseria</taxon>
    </lineage>
</organism>
<comment type="caution">
    <text evidence="1">The sequence shown here is derived from an EMBL/GenBank/DDBJ whole genome shotgun (WGS) entry which is preliminary data.</text>
</comment>
<dbReference type="EMBL" id="JBECZB010000001">
    <property type="protein sequence ID" value="MEQ3509775.1"/>
    <property type="molecule type" value="Genomic_DNA"/>
</dbReference>